<dbReference type="PANTHER" id="PTHR21666:SF270">
    <property type="entry name" value="MUREIN HYDROLASE ACTIVATOR ENVC"/>
    <property type="match status" value="1"/>
</dbReference>
<dbReference type="Gene3D" id="2.20.230.10">
    <property type="entry name" value="Resuscitation-promoting factor rpfb"/>
    <property type="match status" value="1"/>
</dbReference>
<dbReference type="PROSITE" id="PS51109">
    <property type="entry name" value="G5"/>
    <property type="match status" value="1"/>
</dbReference>
<dbReference type="InterPro" id="IPR011098">
    <property type="entry name" value="G5_dom"/>
</dbReference>
<dbReference type="Pfam" id="PF01476">
    <property type="entry name" value="LysM"/>
    <property type="match status" value="1"/>
</dbReference>
<dbReference type="RefSeq" id="WP_342758268.1">
    <property type="nucleotide sequence ID" value="NZ_CP146256.1"/>
</dbReference>
<reference evidence="4 5" key="1">
    <citation type="submission" date="2024-02" db="EMBL/GenBank/DDBJ databases">
        <title>Bacterial strain from lacustrine sediment.</title>
        <authorList>
            <person name="Petit C."/>
            <person name="Fadhlaoui K."/>
        </authorList>
    </citation>
    <scope>NUCLEOTIDE SEQUENCE [LARGE SCALE GENOMIC DNA]</scope>
    <source>
        <strain evidence="4 5">IPX-CK</strain>
    </source>
</reference>
<evidence type="ECO:0000259" key="3">
    <source>
        <dbReference type="PROSITE" id="PS51782"/>
    </source>
</evidence>
<keyword evidence="4" id="KW-0378">Hydrolase</keyword>
<dbReference type="Proteomes" id="UP001451571">
    <property type="component" value="Chromosome"/>
</dbReference>
<feature type="domain" description="G5" evidence="2">
    <location>
        <begin position="316"/>
        <end position="397"/>
    </location>
</feature>
<dbReference type="InterPro" id="IPR016047">
    <property type="entry name" value="M23ase_b-sheet_dom"/>
</dbReference>
<dbReference type="GO" id="GO:0016787">
    <property type="term" value="F:hydrolase activity"/>
    <property type="evidence" value="ECO:0007669"/>
    <property type="project" value="UniProtKB-KW"/>
</dbReference>
<dbReference type="CDD" id="cd12797">
    <property type="entry name" value="M23_peptidase"/>
    <property type="match status" value="1"/>
</dbReference>
<evidence type="ECO:0000259" key="2">
    <source>
        <dbReference type="PROSITE" id="PS51109"/>
    </source>
</evidence>
<dbReference type="SUPFAM" id="SSF54106">
    <property type="entry name" value="LysM domain"/>
    <property type="match status" value="1"/>
</dbReference>
<dbReference type="SUPFAM" id="SSF51261">
    <property type="entry name" value="Duplicated hybrid motif"/>
    <property type="match status" value="1"/>
</dbReference>
<name>A0ABZ3EZK6_9FIRM</name>
<accession>A0ABZ3EZK6</accession>
<dbReference type="InterPro" id="IPR036779">
    <property type="entry name" value="LysM_dom_sf"/>
</dbReference>
<dbReference type="CDD" id="cd00118">
    <property type="entry name" value="LysM"/>
    <property type="match status" value="1"/>
</dbReference>
<dbReference type="PANTHER" id="PTHR21666">
    <property type="entry name" value="PEPTIDASE-RELATED"/>
    <property type="match status" value="1"/>
</dbReference>
<keyword evidence="5" id="KW-1185">Reference proteome</keyword>
<sequence>MKKITKYYKRLQIRSIKIAVLAVIASIFFMPSYTKIESTGDNMFTVFLNGTDVGKVGDTVVAEEALKEARKALAGDGEELLLIDSDLELKGEEVFWGHIDDKSVIAQNMENVLENNIKKTLHRSYTVKINEYTVNLASKEEVLQLLQASIDKYDPEDQYYVDLILDCSRELNVLTTSVVSRAQQQEEKAEQEVLACVGIYERLNEIFDAVEPAGEKDFSDYELGLKSLEFADSVEVVESYLSEDELMPLGEAIEEVTKEQEKNQIYEVVSGDTLSKIASENNLTIEKLIEMNDTIESETSTIRVGDEIIVTVPEPELSVERQEEVYYEEDYEAEVVYVDNDDWYTTESVTRQEPSAGHRKVVAIVSYRNNAELSREIVKEEVTYQAVPKIVERGTKIPPTYIKPISGGRLSSGFGARSRPTKGASTFHKGIDWATPVGTAVMASSAGTVAKAGWGSGYGYVVYINHADGRQTRYGHLSKVLVSVGQTVSQGQKIALSGNTGVSSGPHVHFEILIGGSQVNPLKYLN</sequence>
<evidence type="ECO:0000313" key="5">
    <source>
        <dbReference type="Proteomes" id="UP001451571"/>
    </source>
</evidence>
<dbReference type="Gene3D" id="2.70.70.10">
    <property type="entry name" value="Glucose Permease (Domain IIA)"/>
    <property type="match status" value="1"/>
</dbReference>
<dbReference type="PROSITE" id="PS51782">
    <property type="entry name" value="LYSM"/>
    <property type="match status" value="1"/>
</dbReference>
<feature type="domain" description="LysM" evidence="3">
    <location>
        <begin position="264"/>
        <end position="310"/>
    </location>
</feature>
<dbReference type="EMBL" id="CP146256">
    <property type="protein sequence ID" value="XAH74684.1"/>
    <property type="molecule type" value="Genomic_DNA"/>
</dbReference>
<dbReference type="Pfam" id="PF01551">
    <property type="entry name" value="Peptidase_M23"/>
    <property type="match status" value="1"/>
</dbReference>
<evidence type="ECO:0000313" key="4">
    <source>
        <dbReference type="EMBL" id="XAH74684.1"/>
    </source>
</evidence>
<dbReference type="EC" id="3.4.24.-" evidence="4"/>
<dbReference type="InterPro" id="IPR011055">
    <property type="entry name" value="Dup_hybrid_motif"/>
</dbReference>
<gene>
    <name evidence="4" type="ORF">V6984_02655</name>
</gene>
<dbReference type="SMART" id="SM01208">
    <property type="entry name" value="G5"/>
    <property type="match status" value="1"/>
</dbReference>
<dbReference type="Gene3D" id="3.10.350.10">
    <property type="entry name" value="LysM domain"/>
    <property type="match status" value="1"/>
</dbReference>
<dbReference type="SMART" id="SM00257">
    <property type="entry name" value="LysM"/>
    <property type="match status" value="1"/>
</dbReference>
<proteinExistence type="predicted"/>
<dbReference type="InterPro" id="IPR050570">
    <property type="entry name" value="Cell_wall_metabolism_enzyme"/>
</dbReference>
<evidence type="ECO:0000256" key="1">
    <source>
        <dbReference type="ARBA" id="ARBA00022729"/>
    </source>
</evidence>
<protein>
    <submittedName>
        <fullName evidence="4">M23 family metallopeptidase</fullName>
        <ecNumber evidence="4">3.4.24.-</ecNumber>
    </submittedName>
</protein>
<keyword evidence="1" id="KW-0732">Signal</keyword>
<organism evidence="4 5">
    <name type="scientific">Kineothrix sedimenti</name>
    <dbReference type="NCBI Taxonomy" id="3123317"/>
    <lineage>
        <taxon>Bacteria</taxon>
        <taxon>Bacillati</taxon>
        <taxon>Bacillota</taxon>
        <taxon>Clostridia</taxon>
        <taxon>Lachnospirales</taxon>
        <taxon>Lachnospiraceae</taxon>
        <taxon>Kineothrix</taxon>
    </lineage>
</organism>
<dbReference type="InterPro" id="IPR018392">
    <property type="entry name" value="LysM"/>
</dbReference>
<dbReference type="Pfam" id="PF07501">
    <property type="entry name" value="G5"/>
    <property type="match status" value="1"/>
</dbReference>